<sequence length="82" mass="8714">MLQWFGSAQEQGQAQGCGSPVIGKELSKQSHQHSDMEGPGATRFSFFKDRKGRCDDGSGKHSSGGQLVGGSSASDFLSVWHV</sequence>
<name>A0ABP0Q2Q9_9DINO</name>
<evidence type="ECO:0000313" key="2">
    <source>
        <dbReference type="EMBL" id="CAK9081966.1"/>
    </source>
</evidence>
<reference evidence="2 3" key="1">
    <citation type="submission" date="2024-02" db="EMBL/GenBank/DDBJ databases">
        <authorList>
            <person name="Chen Y."/>
            <person name="Shah S."/>
            <person name="Dougan E. K."/>
            <person name="Thang M."/>
            <person name="Chan C."/>
        </authorList>
    </citation>
    <scope>NUCLEOTIDE SEQUENCE [LARGE SCALE GENOMIC DNA]</scope>
</reference>
<organism evidence="2 3">
    <name type="scientific">Durusdinium trenchii</name>
    <dbReference type="NCBI Taxonomy" id="1381693"/>
    <lineage>
        <taxon>Eukaryota</taxon>
        <taxon>Sar</taxon>
        <taxon>Alveolata</taxon>
        <taxon>Dinophyceae</taxon>
        <taxon>Suessiales</taxon>
        <taxon>Symbiodiniaceae</taxon>
        <taxon>Durusdinium</taxon>
    </lineage>
</organism>
<feature type="compositionally biased region" description="Polar residues" evidence="1">
    <location>
        <begin position="1"/>
        <end position="16"/>
    </location>
</feature>
<feature type="compositionally biased region" description="Basic and acidic residues" evidence="1">
    <location>
        <begin position="46"/>
        <end position="59"/>
    </location>
</feature>
<comment type="caution">
    <text evidence="2">The sequence shown here is derived from an EMBL/GenBank/DDBJ whole genome shotgun (WGS) entry which is preliminary data.</text>
</comment>
<evidence type="ECO:0000256" key="1">
    <source>
        <dbReference type="SAM" id="MobiDB-lite"/>
    </source>
</evidence>
<dbReference type="EMBL" id="CAXAMM010038906">
    <property type="protein sequence ID" value="CAK9081966.1"/>
    <property type="molecule type" value="Genomic_DNA"/>
</dbReference>
<keyword evidence="3" id="KW-1185">Reference proteome</keyword>
<proteinExistence type="predicted"/>
<feature type="compositionally biased region" description="Basic and acidic residues" evidence="1">
    <location>
        <begin position="25"/>
        <end position="36"/>
    </location>
</feature>
<feature type="compositionally biased region" description="Polar residues" evidence="1">
    <location>
        <begin position="60"/>
        <end position="75"/>
    </location>
</feature>
<feature type="region of interest" description="Disordered" evidence="1">
    <location>
        <begin position="1"/>
        <end position="82"/>
    </location>
</feature>
<gene>
    <name evidence="2" type="ORF">SCF082_LOCUS38981</name>
</gene>
<protein>
    <submittedName>
        <fullName evidence="2">Respiratory burst oxidase-like protein G</fullName>
    </submittedName>
</protein>
<evidence type="ECO:0000313" key="3">
    <source>
        <dbReference type="Proteomes" id="UP001642464"/>
    </source>
</evidence>
<accession>A0ABP0Q2Q9</accession>
<dbReference type="Proteomes" id="UP001642464">
    <property type="component" value="Unassembled WGS sequence"/>
</dbReference>